<evidence type="ECO:0000313" key="13">
    <source>
        <dbReference type="EMBL" id="EHB05271.1"/>
    </source>
</evidence>
<dbReference type="InterPro" id="IPR013087">
    <property type="entry name" value="Znf_C2H2_type"/>
</dbReference>
<evidence type="ECO:0000256" key="8">
    <source>
        <dbReference type="ARBA" id="ARBA00023163"/>
    </source>
</evidence>
<evidence type="ECO:0000256" key="5">
    <source>
        <dbReference type="ARBA" id="ARBA00022833"/>
    </source>
</evidence>
<evidence type="ECO:0000256" key="6">
    <source>
        <dbReference type="ARBA" id="ARBA00023015"/>
    </source>
</evidence>
<keyword evidence="5" id="KW-0862">Zinc</keyword>
<dbReference type="SUPFAM" id="SSF57667">
    <property type="entry name" value="beta-beta-alpha zinc fingers"/>
    <property type="match status" value="1"/>
</dbReference>
<keyword evidence="6" id="KW-0805">Transcription regulation</keyword>
<dbReference type="GO" id="GO:0000785">
    <property type="term" value="C:chromatin"/>
    <property type="evidence" value="ECO:0007669"/>
    <property type="project" value="TreeGrafter"/>
</dbReference>
<evidence type="ECO:0000259" key="12">
    <source>
        <dbReference type="PROSITE" id="PS50157"/>
    </source>
</evidence>
<dbReference type="Gene3D" id="3.30.160.60">
    <property type="entry name" value="Classic Zinc Finger"/>
    <property type="match status" value="2"/>
</dbReference>
<dbReference type="GO" id="GO:0000978">
    <property type="term" value="F:RNA polymerase II cis-regulatory region sequence-specific DNA binding"/>
    <property type="evidence" value="ECO:0007669"/>
    <property type="project" value="TreeGrafter"/>
</dbReference>
<dbReference type="SMART" id="SM00355">
    <property type="entry name" value="ZnF_C2H2"/>
    <property type="match status" value="1"/>
</dbReference>
<dbReference type="InParanoid" id="G5B7L0"/>
<evidence type="ECO:0000256" key="1">
    <source>
        <dbReference type="ARBA" id="ARBA00006991"/>
    </source>
</evidence>
<evidence type="ECO:0000256" key="7">
    <source>
        <dbReference type="ARBA" id="ARBA00023125"/>
    </source>
</evidence>
<dbReference type="InterPro" id="IPR036236">
    <property type="entry name" value="Znf_C2H2_sf"/>
</dbReference>
<evidence type="ECO:0000256" key="3">
    <source>
        <dbReference type="ARBA" id="ARBA00022737"/>
    </source>
</evidence>
<dbReference type="PANTHER" id="PTHR14003">
    <property type="entry name" value="TRANSCRIPTIONAL REPRESSOR PROTEIN YY"/>
    <property type="match status" value="1"/>
</dbReference>
<dbReference type="EMBL" id="JH168792">
    <property type="protein sequence ID" value="EHB05271.1"/>
    <property type="molecule type" value="Genomic_DNA"/>
</dbReference>
<keyword evidence="7" id="KW-0238">DNA-binding</keyword>
<name>G5B7L0_HETGA</name>
<evidence type="ECO:0000256" key="4">
    <source>
        <dbReference type="ARBA" id="ARBA00022771"/>
    </source>
</evidence>
<dbReference type="STRING" id="10181.G5B7L0"/>
<proteinExistence type="inferred from homology"/>
<keyword evidence="4 10" id="KW-0863">Zinc-finger</keyword>
<dbReference type="AlphaFoldDB" id="G5B7L0"/>
<organism evidence="13 14">
    <name type="scientific">Heterocephalus glaber</name>
    <name type="common">Naked mole rat</name>
    <dbReference type="NCBI Taxonomy" id="10181"/>
    <lineage>
        <taxon>Eukaryota</taxon>
        <taxon>Metazoa</taxon>
        <taxon>Chordata</taxon>
        <taxon>Craniata</taxon>
        <taxon>Vertebrata</taxon>
        <taxon>Euteleostomi</taxon>
        <taxon>Mammalia</taxon>
        <taxon>Eutheria</taxon>
        <taxon>Euarchontoglires</taxon>
        <taxon>Glires</taxon>
        <taxon>Rodentia</taxon>
        <taxon>Hystricomorpha</taxon>
        <taxon>Bathyergidae</taxon>
        <taxon>Heterocephalus</taxon>
    </lineage>
</organism>
<dbReference type="PANTHER" id="PTHR14003:SF23">
    <property type="entry name" value="ZINC FINGER PROTEIN 143"/>
    <property type="match status" value="1"/>
</dbReference>
<dbReference type="PROSITE" id="PS00028">
    <property type="entry name" value="ZINC_FINGER_C2H2_1"/>
    <property type="match status" value="1"/>
</dbReference>
<dbReference type="GO" id="GO:0008270">
    <property type="term" value="F:zinc ion binding"/>
    <property type="evidence" value="ECO:0007669"/>
    <property type="project" value="UniProtKB-KW"/>
</dbReference>
<sequence>MPACERVQDCSALIQHLRTQSGQKPYRCAWCPKAFTCSSSLMEHQRTHAGEKPCKCSSCGKPFSRSSALTMPCASTPSCSDRGPVALSSKGQELDGY</sequence>
<protein>
    <submittedName>
        <fullName evidence="13">Zinc finger and SCAN domain-containing protein 22</fullName>
    </submittedName>
</protein>
<evidence type="ECO:0000256" key="11">
    <source>
        <dbReference type="SAM" id="MobiDB-lite"/>
    </source>
</evidence>
<dbReference type="GO" id="GO:0000981">
    <property type="term" value="F:DNA-binding transcription factor activity, RNA polymerase II-specific"/>
    <property type="evidence" value="ECO:0007669"/>
    <property type="project" value="TreeGrafter"/>
</dbReference>
<evidence type="ECO:0000256" key="10">
    <source>
        <dbReference type="PROSITE-ProRule" id="PRU00042"/>
    </source>
</evidence>
<evidence type="ECO:0000256" key="2">
    <source>
        <dbReference type="ARBA" id="ARBA00022723"/>
    </source>
</evidence>
<gene>
    <name evidence="13" type="ORF">GW7_05601</name>
</gene>
<feature type="domain" description="C2H2-type" evidence="12">
    <location>
        <begin position="26"/>
        <end position="53"/>
    </location>
</feature>
<dbReference type="GO" id="GO:0031519">
    <property type="term" value="C:PcG protein complex"/>
    <property type="evidence" value="ECO:0007669"/>
    <property type="project" value="TreeGrafter"/>
</dbReference>
<keyword evidence="8" id="KW-0804">Transcription</keyword>
<dbReference type="FunFam" id="3.30.160.60:FF:000032">
    <property type="entry name" value="Krueppel-like factor 4"/>
    <property type="match status" value="1"/>
</dbReference>
<comment type="similarity">
    <text evidence="1">Belongs to the krueppel C2H2-type zinc-finger protein family.</text>
</comment>
<keyword evidence="3" id="KW-0677">Repeat</keyword>
<evidence type="ECO:0000256" key="9">
    <source>
        <dbReference type="ARBA" id="ARBA00023242"/>
    </source>
</evidence>
<dbReference type="Proteomes" id="UP000006813">
    <property type="component" value="Unassembled WGS sequence"/>
</dbReference>
<accession>G5B7L0</accession>
<dbReference type="eggNOG" id="KOG1721">
    <property type="taxonomic scope" value="Eukaryota"/>
</dbReference>
<dbReference type="PROSITE" id="PS50157">
    <property type="entry name" value="ZINC_FINGER_C2H2_2"/>
    <property type="match status" value="1"/>
</dbReference>
<evidence type="ECO:0000313" key="14">
    <source>
        <dbReference type="Proteomes" id="UP000006813"/>
    </source>
</evidence>
<feature type="region of interest" description="Disordered" evidence="11">
    <location>
        <begin position="74"/>
        <end position="97"/>
    </location>
</feature>
<dbReference type="GO" id="GO:0005667">
    <property type="term" value="C:transcription regulator complex"/>
    <property type="evidence" value="ECO:0007669"/>
    <property type="project" value="TreeGrafter"/>
</dbReference>
<keyword evidence="9" id="KW-0539">Nucleus</keyword>
<reference evidence="13 14" key="1">
    <citation type="journal article" date="2011" name="Nature">
        <title>Genome sequencing reveals insights into physiology and longevity of the naked mole rat.</title>
        <authorList>
            <person name="Kim E.B."/>
            <person name="Fang X."/>
            <person name="Fushan A.A."/>
            <person name="Huang Z."/>
            <person name="Lobanov A.V."/>
            <person name="Han L."/>
            <person name="Marino S.M."/>
            <person name="Sun X."/>
            <person name="Turanov A.A."/>
            <person name="Yang P."/>
            <person name="Yim S.H."/>
            <person name="Zhao X."/>
            <person name="Kasaikina M.V."/>
            <person name="Stoletzki N."/>
            <person name="Peng C."/>
            <person name="Polak P."/>
            <person name="Xiong Z."/>
            <person name="Kiezun A."/>
            <person name="Zhu Y."/>
            <person name="Chen Y."/>
            <person name="Kryukov G.V."/>
            <person name="Zhang Q."/>
            <person name="Peshkin L."/>
            <person name="Yang L."/>
            <person name="Bronson R.T."/>
            <person name="Buffenstein R."/>
            <person name="Wang B."/>
            <person name="Han C."/>
            <person name="Li Q."/>
            <person name="Chen L."/>
            <person name="Zhao W."/>
            <person name="Sunyaev S.R."/>
            <person name="Park T.J."/>
            <person name="Zhang G."/>
            <person name="Wang J."/>
            <person name="Gladyshev V.N."/>
        </authorList>
    </citation>
    <scope>NUCLEOTIDE SEQUENCE [LARGE SCALE GENOMIC DNA]</scope>
</reference>
<keyword evidence="2" id="KW-0479">Metal-binding</keyword>
<dbReference type="Pfam" id="PF00096">
    <property type="entry name" value="zf-C2H2"/>
    <property type="match status" value="2"/>
</dbReference>